<keyword evidence="5" id="KW-0539">Nucleus</keyword>
<accession>A0AAD6GIV2</accession>
<evidence type="ECO:0000256" key="5">
    <source>
        <dbReference type="ARBA" id="ARBA00023242"/>
    </source>
</evidence>
<evidence type="ECO:0000313" key="8">
    <source>
        <dbReference type="Proteomes" id="UP001220324"/>
    </source>
</evidence>
<keyword evidence="4" id="KW-0804">Transcription</keyword>
<dbReference type="Pfam" id="PF04082">
    <property type="entry name" value="Fungal_trans"/>
    <property type="match status" value="1"/>
</dbReference>
<evidence type="ECO:0000259" key="6">
    <source>
        <dbReference type="Pfam" id="PF04082"/>
    </source>
</evidence>
<proteinExistence type="predicted"/>
<dbReference type="AlphaFoldDB" id="A0AAD6GIV2"/>
<dbReference type="InterPro" id="IPR050815">
    <property type="entry name" value="TF_fung"/>
</dbReference>
<name>A0AAD6GIV2_9EURO</name>
<comment type="caution">
    <text evidence="7">The sequence shown here is derived from an EMBL/GenBank/DDBJ whole genome shotgun (WGS) entry which is preliminary data.</text>
</comment>
<evidence type="ECO:0000256" key="4">
    <source>
        <dbReference type="ARBA" id="ARBA00023163"/>
    </source>
</evidence>
<reference evidence="7 8" key="1">
    <citation type="journal article" date="2023" name="IMA Fungus">
        <title>Comparative genomic study of the Penicillium genus elucidates a diverse pangenome and 15 lateral gene transfer events.</title>
        <authorList>
            <person name="Petersen C."/>
            <person name="Sorensen T."/>
            <person name="Nielsen M.R."/>
            <person name="Sondergaard T.E."/>
            <person name="Sorensen J.L."/>
            <person name="Fitzpatrick D.A."/>
            <person name="Frisvad J.C."/>
            <person name="Nielsen K.L."/>
        </authorList>
    </citation>
    <scope>NUCLEOTIDE SEQUENCE [LARGE SCALE GENOMIC DNA]</scope>
    <source>
        <strain evidence="7 8">IBT 35679</strain>
    </source>
</reference>
<evidence type="ECO:0000256" key="3">
    <source>
        <dbReference type="ARBA" id="ARBA00023015"/>
    </source>
</evidence>
<dbReference type="Proteomes" id="UP001220324">
    <property type="component" value="Unassembled WGS sequence"/>
</dbReference>
<sequence length="282" mass="31026">MIVQALECIQLYWFGVGQPHSGNLCLALAYRSCQMLGFDQKLSNENDGFGGSFESELCRRCFWACWTSTCIVMEPEPYIESAWKEVAMLPLPGLISSVSSGCKVSFNQMMNEDWQSFPVRSPSTDSQPATAVGILVKIIGVWAKVQLLCKGHSSSATARNFNSTKCLSSLATSLFNDAAAVRNSVSQDDESPEAQTLLLHDAIYHQCQITLHSMIVPLFSGIPADPTVDTEIQRKAAETVIYHADLFEGLLAPYLYDRMDVSRLPPLVGYGAFINSLAVNHQ</sequence>
<evidence type="ECO:0000313" key="7">
    <source>
        <dbReference type="EMBL" id="KAJ5553164.1"/>
    </source>
</evidence>
<dbReference type="GO" id="GO:0008270">
    <property type="term" value="F:zinc ion binding"/>
    <property type="evidence" value="ECO:0007669"/>
    <property type="project" value="InterPro"/>
</dbReference>
<dbReference type="GO" id="GO:0003677">
    <property type="term" value="F:DNA binding"/>
    <property type="evidence" value="ECO:0007669"/>
    <property type="project" value="InterPro"/>
</dbReference>
<keyword evidence="3" id="KW-0805">Transcription regulation</keyword>
<comment type="subcellular location">
    <subcellularLocation>
        <location evidence="1">Nucleus</location>
    </subcellularLocation>
</comment>
<evidence type="ECO:0000256" key="2">
    <source>
        <dbReference type="ARBA" id="ARBA00022723"/>
    </source>
</evidence>
<dbReference type="PANTHER" id="PTHR47338:SF5">
    <property type="entry name" value="ZN(II)2CYS6 TRANSCRIPTION FACTOR (EUROFUNG)"/>
    <property type="match status" value="1"/>
</dbReference>
<dbReference type="GO" id="GO:0000981">
    <property type="term" value="F:DNA-binding transcription factor activity, RNA polymerase II-specific"/>
    <property type="evidence" value="ECO:0007669"/>
    <property type="project" value="InterPro"/>
</dbReference>
<protein>
    <recommendedName>
        <fullName evidence="6">Xylanolytic transcriptional activator regulatory domain-containing protein</fullName>
    </recommendedName>
</protein>
<dbReference type="CDD" id="cd12148">
    <property type="entry name" value="fungal_TF_MHR"/>
    <property type="match status" value="1"/>
</dbReference>
<dbReference type="GO" id="GO:0006351">
    <property type="term" value="P:DNA-templated transcription"/>
    <property type="evidence" value="ECO:0007669"/>
    <property type="project" value="InterPro"/>
</dbReference>
<dbReference type="InterPro" id="IPR007219">
    <property type="entry name" value="XnlR_reg_dom"/>
</dbReference>
<gene>
    <name evidence="7" type="ORF">N7494_002542</name>
</gene>
<dbReference type="EMBL" id="JAQIZZ010000002">
    <property type="protein sequence ID" value="KAJ5553164.1"/>
    <property type="molecule type" value="Genomic_DNA"/>
</dbReference>
<dbReference type="PANTHER" id="PTHR47338">
    <property type="entry name" value="ZN(II)2CYS6 TRANSCRIPTION FACTOR (EUROFUNG)-RELATED"/>
    <property type="match status" value="1"/>
</dbReference>
<keyword evidence="2" id="KW-0479">Metal-binding</keyword>
<organism evidence="7 8">
    <name type="scientific">Penicillium frequentans</name>
    <dbReference type="NCBI Taxonomy" id="3151616"/>
    <lineage>
        <taxon>Eukaryota</taxon>
        <taxon>Fungi</taxon>
        <taxon>Dikarya</taxon>
        <taxon>Ascomycota</taxon>
        <taxon>Pezizomycotina</taxon>
        <taxon>Eurotiomycetes</taxon>
        <taxon>Eurotiomycetidae</taxon>
        <taxon>Eurotiales</taxon>
        <taxon>Aspergillaceae</taxon>
        <taxon>Penicillium</taxon>
    </lineage>
</organism>
<evidence type="ECO:0000256" key="1">
    <source>
        <dbReference type="ARBA" id="ARBA00004123"/>
    </source>
</evidence>
<dbReference type="GO" id="GO:0005634">
    <property type="term" value="C:nucleus"/>
    <property type="evidence" value="ECO:0007669"/>
    <property type="project" value="UniProtKB-SubCell"/>
</dbReference>
<keyword evidence="8" id="KW-1185">Reference proteome</keyword>
<feature type="domain" description="Xylanolytic transcriptional activator regulatory" evidence="6">
    <location>
        <begin position="2"/>
        <end position="67"/>
    </location>
</feature>